<sequence length="133" mass="15067">MATNLLVIGSSFSYVAKTDMENSYSIEALTAGIGILTFSFTLLYFGVSKLVKHEPIFDEKIMIFLLITFDFVILKVATYKFLPPKTATLVDFAKLLYAAARQIFTLVIPLIFSKNDWLVCRVTDWMPKLTTHV</sequence>
<keyword evidence="1" id="KW-0472">Membrane</keyword>
<feature type="transmembrane region" description="Helical" evidence="1">
    <location>
        <begin position="63"/>
        <end position="82"/>
    </location>
</feature>
<evidence type="ECO:0000313" key="3">
    <source>
        <dbReference type="WBParaSite" id="PSU_v2.g9922.t1"/>
    </source>
</evidence>
<dbReference type="Proteomes" id="UP000887577">
    <property type="component" value="Unplaced"/>
</dbReference>
<feature type="transmembrane region" description="Helical" evidence="1">
    <location>
        <begin position="94"/>
        <end position="112"/>
    </location>
</feature>
<organism evidence="2 3">
    <name type="scientific">Panagrolaimus superbus</name>
    <dbReference type="NCBI Taxonomy" id="310955"/>
    <lineage>
        <taxon>Eukaryota</taxon>
        <taxon>Metazoa</taxon>
        <taxon>Ecdysozoa</taxon>
        <taxon>Nematoda</taxon>
        <taxon>Chromadorea</taxon>
        <taxon>Rhabditida</taxon>
        <taxon>Tylenchina</taxon>
        <taxon>Panagrolaimomorpha</taxon>
        <taxon>Panagrolaimoidea</taxon>
        <taxon>Panagrolaimidae</taxon>
        <taxon>Panagrolaimus</taxon>
    </lineage>
</organism>
<evidence type="ECO:0000313" key="2">
    <source>
        <dbReference type="Proteomes" id="UP000887577"/>
    </source>
</evidence>
<evidence type="ECO:0000256" key="1">
    <source>
        <dbReference type="SAM" id="Phobius"/>
    </source>
</evidence>
<name>A0A914ZHZ3_9BILA</name>
<accession>A0A914ZHZ3</accession>
<keyword evidence="1" id="KW-1133">Transmembrane helix</keyword>
<protein>
    <submittedName>
        <fullName evidence="3">Uncharacterized protein</fullName>
    </submittedName>
</protein>
<keyword evidence="2" id="KW-1185">Reference proteome</keyword>
<dbReference type="AlphaFoldDB" id="A0A914ZHZ3"/>
<keyword evidence="1" id="KW-0812">Transmembrane</keyword>
<reference evidence="3" key="1">
    <citation type="submission" date="2022-11" db="UniProtKB">
        <authorList>
            <consortium name="WormBaseParasite"/>
        </authorList>
    </citation>
    <scope>IDENTIFICATION</scope>
</reference>
<feature type="transmembrane region" description="Helical" evidence="1">
    <location>
        <begin position="28"/>
        <end position="51"/>
    </location>
</feature>
<proteinExistence type="predicted"/>
<dbReference type="WBParaSite" id="PSU_v2.g9922.t1">
    <property type="protein sequence ID" value="PSU_v2.g9922.t1"/>
    <property type="gene ID" value="PSU_v2.g9922"/>
</dbReference>